<dbReference type="GO" id="GO:0005737">
    <property type="term" value="C:cytoplasm"/>
    <property type="evidence" value="ECO:0007669"/>
    <property type="project" value="UniProtKB-SubCell"/>
</dbReference>
<dbReference type="GO" id="GO:0019901">
    <property type="term" value="F:protein kinase binding"/>
    <property type="evidence" value="ECO:0007669"/>
    <property type="project" value="TreeGrafter"/>
</dbReference>
<feature type="region of interest" description="Disordered" evidence="4">
    <location>
        <begin position="96"/>
        <end position="140"/>
    </location>
</feature>
<dbReference type="InterPro" id="IPR037256">
    <property type="entry name" value="ASC_dom_sf"/>
</dbReference>
<dbReference type="InterPro" id="IPR014756">
    <property type="entry name" value="Ig_E-set"/>
</dbReference>
<evidence type="ECO:0000256" key="2">
    <source>
        <dbReference type="ARBA" id="ARBA00010926"/>
    </source>
</evidence>
<evidence type="ECO:0000313" key="7">
    <source>
        <dbReference type="Proteomes" id="UP000789831"/>
    </source>
</evidence>
<dbReference type="Gene3D" id="2.60.40.10">
    <property type="entry name" value="Immunoglobulins"/>
    <property type="match status" value="1"/>
</dbReference>
<feature type="domain" description="Association with the SNF1 complex (ASC)" evidence="5">
    <location>
        <begin position="265"/>
        <end position="388"/>
    </location>
</feature>
<evidence type="ECO:0000256" key="1">
    <source>
        <dbReference type="ARBA" id="ARBA00004496"/>
    </source>
</evidence>
<sequence length="390" mass="42533">MGNTQSNDLNQPSKSPSLNTDANNDSTFLTPETANSLSQTDPSKQVATSQLINQPFAGSPLLSPEVYKNVERNEDIYYEGNSQEGSLASSFNESEILAGVGGDGPTQLTLEQPSSVSTPPSSSPSSVEPPYMNTNKEISNEITTEEDLIKALDEQEMNQSKAIPTIITWSQGGNNVFVTGSFNNWNKNIRLCKSSNDFTTVISLPSGTHKLKFIVDDEWKCSNDLEIATDPDGNLVNYVEVSEDEVANAIDQDTLEPTNGPGVLCTTPPGEYTSEIPGYLLAYAHSLNIAENNMINHYHNPASMLPRAPFQAPECMAENQPPSLPPHLEKVLLNSSAVSKEDNSVLPVPNHVVLNHLYACSIRDGVMAVASTARYRKKYVTTIFYKPIFI</sequence>
<evidence type="ECO:0000259" key="5">
    <source>
        <dbReference type="SMART" id="SM01010"/>
    </source>
</evidence>
<dbReference type="Pfam" id="PF04739">
    <property type="entry name" value="AMPKBI"/>
    <property type="match status" value="1"/>
</dbReference>
<dbReference type="Proteomes" id="UP000789831">
    <property type="component" value="Unassembled WGS sequence"/>
</dbReference>
<dbReference type="Pfam" id="PF16561">
    <property type="entry name" value="AMPK1_CBM"/>
    <property type="match status" value="1"/>
</dbReference>
<dbReference type="InterPro" id="IPR013783">
    <property type="entry name" value="Ig-like_fold"/>
</dbReference>
<evidence type="ECO:0000256" key="4">
    <source>
        <dbReference type="SAM" id="MobiDB-lite"/>
    </source>
</evidence>
<comment type="similarity">
    <text evidence="2">Belongs to the 5'-AMP-activated protein kinase beta subunit family.</text>
</comment>
<protein>
    <submittedName>
        <fullName evidence="6">6769_t:CDS:1</fullName>
    </submittedName>
</protein>
<keyword evidence="7" id="KW-1185">Reference proteome</keyword>
<comment type="subcellular location">
    <subcellularLocation>
        <location evidence="1">Cytoplasm</location>
    </subcellularLocation>
</comment>
<feature type="region of interest" description="Disordered" evidence="4">
    <location>
        <begin position="1"/>
        <end position="62"/>
    </location>
</feature>
<dbReference type="EMBL" id="CAJVPL010000077">
    <property type="protein sequence ID" value="CAG8442650.1"/>
    <property type="molecule type" value="Genomic_DNA"/>
</dbReference>
<dbReference type="GO" id="GO:0005634">
    <property type="term" value="C:nucleus"/>
    <property type="evidence" value="ECO:0007669"/>
    <property type="project" value="TreeGrafter"/>
</dbReference>
<comment type="caution">
    <text evidence="6">The sequence shown here is derived from an EMBL/GenBank/DDBJ whole genome shotgun (WGS) entry which is preliminary data.</text>
</comment>
<dbReference type="AlphaFoldDB" id="A0A9N8V9W5"/>
<reference evidence="6" key="1">
    <citation type="submission" date="2021-06" db="EMBL/GenBank/DDBJ databases">
        <authorList>
            <person name="Kallberg Y."/>
            <person name="Tangrot J."/>
            <person name="Rosling A."/>
        </authorList>
    </citation>
    <scope>NUCLEOTIDE SEQUENCE</scope>
    <source>
        <strain evidence="6">MT106</strain>
    </source>
</reference>
<dbReference type="CDD" id="cd02859">
    <property type="entry name" value="E_set_AMPKbeta_like_N"/>
    <property type="match status" value="1"/>
</dbReference>
<keyword evidence="3" id="KW-0963">Cytoplasm</keyword>
<evidence type="ECO:0000256" key="3">
    <source>
        <dbReference type="ARBA" id="ARBA00022490"/>
    </source>
</evidence>
<organism evidence="6 7">
    <name type="scientific">Ambispora gerdemannii</name>
    <dbReference type="NCBI Taxonomy" id="144530"/>
    <lineage>
        <taxon>Eukaryota</taxon>
        <taxon>Fungi</taxon>
        <taxon>Fungi incertae sedis</taxon>
        <taxon>Mucoromycota</taxon>
        <taxon>Glomeromycotina</taxon>
        <taxon>Glomeromycetes</taxon>
        <taxon>Archaeosporales</taxon>
        <taxon>Ambisporaceae</taxon>
        <taxon>Ambispora</taxon>
    </lineage>
</organism>
<feature type="compositionally biased region" description="Polar residues" evidence="4">
    <location>
        <begin position="1"/>
        <end position="53"/>
    </location>
</feature>
<dbReference type="Gene3D" id="6.20.250.60">
    <property type="match status" value="1"/>
</dbReference>
<dbReference type="PANTHER" id="PTHR10343">
    <property type="entry name" value="5'-AMP-ACTIVATED PROTEIN KINASE , BETA SUBUNIT"/>
    <property type="match status" value="1"/>
</dbReference>
<dbReference type="SUPFAM" id="SSF81296">
    <property type="entry name" value="E set domains"/>
    <property type="match status" value="1"/>
</dbReference>
<dbReference type="InterPro" id="IPR006828">
    <property type="entry name" value="ASC_dom"/>
</dbReference>
<feature type="compositionally biased region" description="Low complexity" evidence="4">
    <location>
        <begin position="113"/>
        <end position="130"/>
    </location>
</feature>
<dbReference type="PANTHER" id="PTHR10343:SF84">
    <property type="entry name" value="5'-AMP-ACTIVATED PROTEIN KINASE SUBUNIT BETA-1"/>
    <property type="match status" value="1"/>
</dbReference>
<dbReference type="FunFam" id="2.60.40.10:FF:000562">
    <property type="entry name" value="Snf1 kinase complex beta-subunit Gal83"/>
    <property type="match status" value="1"/>
</dbReference>
<dbReference type="InterPro" id="IPR050827">
    <property type="entry name" value="CRP1_MDG1_kinase"/>
</dbReference>
<dbReference type="GO" id="GO:0031588">
    <property type="term" value="C:nucleotide-activated protein kinase complex"/>
    <property type="evidence" value="ECO:0007669"/>
    <property type="project" value="TreeGrafter"/>
</dbReference>
<name>A0A9N8V9W5_9GLOM</name>
<gene>
    <name evidence="6" type="ORF">AGERDE_LOCUS1183</name>
</gene>
<proteinExistence type="inferred from homology"/>
<evidence type="ECO:0000313" key="6">
    <source>
        <dbReference type="EMBL" id="CAG8442650.1"/>
    </source>
</evidence>
<accession>A0A9N8V9W5</accession>
<dbReference type="InterPro" id="IPR032640">
    <property type="entry name" value="AMPK1_CBM"/>
</dbReference>
<dbReference type="SUPFAM" id="SSF160219">
    <property type="entry name" value="AMPKBI-like"/>
    <property type="match status" value="1"/>
</dbReference>
<dbReference type="OrthoDB" id="531008at2759"/>
<dbReference type="SMART" id="SM01010">
    <property type="entry name" value="AMPKBI"/>
    <property type="match status" value="1"/>
</dbReference>
<dbReference type="GO" id="GO:0007165">
    <property type="term" value="P:signal transduction"/>
    <property type="evidence" value="ECO:0007669"/>
    <property type="project" value="TreeGrafter"/>
</dbReference>